<protein>
    <submittedName>
        <fullName evidence="1">Uncharacterized protein</fullName>
    </submittedName>
</protein>
<reference evidence="1 2" key="1">
    <citation type="submission" date="2018-08" db="EMBL/GenBank/DDBJ databases">
        <title>Pseudooceanicola sediminis CY03 in the family Rhodobacteracea.</title>
        <authorList>
            <person name="Zhang Y.-J."/>
        </authorList>
    </citation>
    <scope>NUCLEOTIDE SEQUENCE [LARGE SCALE GENOMIC DNA]</scope>
    <source>
        <strain evidence="1 2">CY03</strain>
    </source>
</reference>
<sequence length="81" mass="8444">MQLIIGTQAITPADVRQIPGGIEAELAGDALTCFLDGAANGASMELHGGALDRHAVDVTEIRMHGCATKVTLMTTHEMALN</sequence>
<accession>A0A399J6Q1</accession>
<dbReference type="AlphaFoldDB" id="A0A399J6Q1"/>
<dbReference type="EMBL" id="QWJJ01000004">
    <property type="protein sequence ID" value="RII39672.1"/>
    <property type="molecule type" value="Genomic_DNA"/>
</dbReference>
<gene>
    <name evidence="1" type="ORF">DL237_05865</name>
</gene>
<dbReference type="OrthoDB" id="7689644at2"/>
<name>A0A399J6Q1_9RHOB</name>
<evidence type="ECO:0000313" key="1">
    <source>
        <dbReference type="EMBL" id="RII39672.1"/>
    </source>
</evidence>
<comment type="caution">
    <text evidence="1">The sequence shown here is derived from an EMBL/GenBank/DDBJ whole genome shotgun (WGS) entry which is preliminary data.</text>
</comment>
<dbReference type="Proteomes" id="UP000265848">
    <property type="component" value="Unassembled WGS sequence"/>
</dbReference>
<evidence type="ECO:0000313" key="2">
    <source>
        <dbReference type="Proteomes" id="UP000265848"/>
    </source>
</evidence>
<keyword evidence="2" id="KW-1185">Reference proteome</keyword>
<dbReference type="RefSeq" id="WP_119398106.1">
    <property type="nucleotide sequence ID" value="NZ_QWJJ01000004.1"/>
</dbReference>
<proteinExistence type="predicted"/>
<organism evidence="1 2">
    <name type="scientific">Pseudooceanicola sediminis</name>
    <dbReference type="NCBI Taxonomy" id="2211117"/>
    <lineage>
        <taxon>Bacteria</taxon>
        <taxon>Pseudomonadati</taxon>
        <taxon>Pseudomonadota</taxon>
        <taxon>Alphaproteobacteria</taxon>
        <taxon>Rhodobacterales</taxon>
        <taxon>Paracoccaceae</taxon>
        <taxon>Pseudooceanicola</taxon>
    </lineage>
</organism>